<protein>
    <recommendedName>
        <fullName evidence="3">Methylenetetrahydrofolate reductase (NAD(P)H)</fullName>
    </recommendedName>
</protein>
<accession>A0A7S0BNS3</accession>
<dbReference type="SUPFAM" id="SSF51730">
    <property type="entry name" value="FAD-linked oxidoreductase"/>
    <property type="match status" value="1"/>
</dbReference>
<evidence type="ECO:0000256" key="1">
    <source>
        <dbReference type="ARBA" id="ARBA00023002"/>
    </source>
</evidence>
<dbReference type="AlphaFoldDB" id="A0A7S0BNS3"/>
<dbReference type="GO" id="GO:0016491">
    <property type="term" value="F:oxidoreductase activity"/>
    <property type="evidence" value="ECO:0007669"/>
    <property type="project" value="UniProtKB-KW"/>
</dbReference>
<name>A0A7S0BNS3_9RHOD</name>
<organism evidence="2">
    <name type="scientific">Rhodosorus marinus</name>
    <dbReference type="NCBI Taxonomy" id="101924"/>
    <lineage>
        <taxon>Eukaryota</taxon>
        <taxon>Rhodophyta</taxon>
        <taxon>Stylonematophyceae</taxon>
        <taxon>Stylonematales</taxon>
        <taxon>Stylonemataceae</taxon>
        <taxon>Rhodosorus</taxon>
    </lineage>
</organism>
<proteinExistence type="predicted"/>
<gene>
    <name evidence="2" type="ORF">RMAR0315_LOCUS8967</name>
</gene>
<evidence type="ECO:0008006" key="3">
    <source>
        <dbReference type="Google" id="ProtNLM"/>
    </source>
</evidence>
<dbReference type="InterPro" id="IPR029041">
    <property type="entry name" value="FAD-linked_oxidoreductase-like"/>
</dbReference>
<sequence length="297" mass="33086">MVAAFVSAAVLFPRRFGREQLHRTCSTSTTDSMRVSVELTPKMIKKAGEKVRHLLPKGMSVFIPHLANAPYSEVIDATVELANMGMNPVPHFATRRFRTVEEAADALRDLTRRISVEQALLISGDYQVTPSSSSSMRSSSTEFISSMLMQRNGFKSVFMSAFPQPRQGNSKDDELEALRKKVKVCEHSGLHLKLVTQFCCDNGDLERWLKQNGDVFVREEDLEVGVVGPVTVERLRRFTKELGLSEKGISAEDTSKASPDQQVKIIKATAPRSAVHIFPFGGLSATSEWLQTHPEIY</sequence>
<evidence type="ECO:0000313" key="2">
    <source>
        <dbReference type="EMBL" id="CAD8398975.1"/>
    </source>
</evidence>
<dbReference type="EMBL" id="HBEK01016435">
    <property type="protein sequence ID" value="CAD8398975.1"/>
    <property type="molecule type" value="Transcribed_RNA"/>
</dbReference>
<keyword evidence="1" id="KW-0560">Oxidoreductase</keyword>
<reference evidence="2" key="1">
    <citation type="submission" date="2021-01" db="EMBL/GenBank/DDBJ databases">
        <authorList>
            <person name="Corre E."/>
            <person name="Pelletier E."/>
            <person name="Niang G."/>
            <person name="Scheremetjew M."/>
            <person name="Finn R."/>
            <person name="Kale V."/>
            <person name="Holt S."/>
            <person name="Cochrane G."/>
            <person name="Meng A."/>
            <person name="Brown T."/>
            <person name="Cohen L."/>
        </authorList>
    </citation>
    <scope>NUCLEOTIDE SEQUENCE</scope>
    <source>
        <strain evidence="2">UTEX LB 2760</strain>
    </source>
</reference>
<dbReference type="Gene3D" id="3.20.20.220">
    <property type="match status" value="1"/>
</dbReference>